<proteinExistence type="predicted"/>
<name>V5UTK0_9CAUD</name>
<protein>
    <submittedName>
        <fullName evidence="1">Uncharacterized protein</fullName>
    </submittedName>
</protein>
<dbReference type="KEGG" id="vg:18504397"/>
<keyword evidence="2" id="KW-1185">Reference proteome</keyword>
<gene>
    <name evidence="1" type="ORF">S-MbCM100_032</name>
</gene>
<accession>V5UTK0</accession>
<dbReference type="GeneID" id="18504397"/>
<dbReference type="RefSeq" id="YP_009007889.1">
    <property type="nucleotide sequence ID" value="NC_023584.1"/>
</dbReference>
<organism evidence="1 2">
    <name type="scientific">Synechococcus phage S-MbCM100</name>
    <dbReference type="NCBI Taxonomy" id="1340812"/>
    <lineage>
        <taxon>Viruses</taxon>
        <taxon>Duplodnaviria</taxon>
        <taxon>Heunggongvirae</taxon>
        <taxon>Uroviricota</taxon>
        <taxon>Caudoviricetes</taxon>
        <taxon>Pantevenvirales</taxon>
        <taxon>Kyanoviridae</taxon>
        <taxon>Acionnavirus</taxon>
        <taxon>Acionnavirus monteraybay</taxon>
    </lineage>
</organism>
<reference evidence="1 2" key="1">
    <citation type="journal article" date="2014" name="Nature">
        <title>Viral tagging reveals discrete populations in Synechococcus viral genome sequence space.</title>
        <authorList>
            <person name="Deng L."/>
            <person name="Ignacio Espinoza J.C."/>
            <person name="Gregory A.C."/>
            <person name="Poulos B.T."/>
            <person name="Weitz J.S."/>
            <person name="Hugenholtz P."/>
            <person name="Sullivan M.B."/>
        </authorList>
    </citation>
    <scope>NUCLEOTIDE SEQUENCE [LARGE SCALE GENOMIC DNA]</scope>
</reference>
<dbReference type="EMBL" id="KF156340">
    <property type="protein sequence ID" value="AHB80882.1"/>
    <property type="molecule type" value="Genomic_DNA"/>
</dbReference>
<evidence type="ECO:0000313" key="1">
    <source>
        <dbReference type="EMBL" id="AHB80882.1"/>
    </source>
</evidence>
<evidence type="ECO:0000313" key="2">
    <source>
        <dbReference type="Proteomes" id="UP000018807"/>
    </source>
</evidence>
<sequence>MFVPTIKQANISGTVQFNLDNITAGRSIKFPDADATLLSTENVTLDDVNFGGGIGASNLTGGTRLQQFFYAGF</sequence>
<dbReference type="Proteomes" id="UP000018807">
    <property type="component" value="Segment"/>
</dbReference>